<keyword evidence="3 10" id="KW-0813">Transport</keyword>
<evidence type="ECO:0000256" key="7">
    <source>
        <dbReference type="ARBA" id="ARBA00022927"/>
    </source>
</evidence>
<evidence type="ECO:0000256" key="4">
    <source>
        <dbReference type="ARBA" id="ARBA00022475"/>
    </source>
</evidence>
<evidence type="ECO:0000259" key="13">
    <source>
        <dbReference type="Pfam" id="PF21687"/>
    </source>
</evidence>
<dbReference type="GO" id="GO:0009306">
    <property type="term" value="P:protein secretion"/>
    <property type="evidence" value="ECO:0007669"/>
    <property type="project" value="InterPro"/>
</dbReference>
<evidence type="ECO:0000256" key="1">
    <source>
        <dbReference type="ARBA" id="ARBA00004533"/>
    </source>
</evidence>
<dbReference type="EMBL" id="QPJY01000002">
    <property type="protein sequence ID" value="RCX31669.1"/>
    <property type="molecule type" value="Genomic_DNA"/>
</dbReference>
<evidence type="ECO:0000256" key="5">
    <source>
        <dbReference type="ARBA" id="ARBA00022519"/>
    </source>
</evidence>
<keyword evidence="7" id="KW-0653">Protein transport</keyword>
<organism evidence="14 15">
    <name type="scientific">Thioalbus denitrificans</name>
    <dbReference type="NCBI Taxonomy" id="547122"/>
    <lineage>
        <taxon>Bacteria</taxon>
        <taxon>Pseudomonadati</taxon>
        <taxon>Pseudomonadota</taxon>
        <taxon>Gammaproteobacteria</taxon>
        <taxon>Chromatiales</taxon>
        <taxon>Ectothiorhodospiraceae</taxon>
        <taxon>Thioalbus</taxon>
    </lineage>
</organism>
<dbReference type="SUPFAM" id="SSF158544">
    <property type="entry name" value="GspK insert domain-like"/>
    <property type="match status" value="2"/>
</dbReference>
<feature type="domain" description="T2SS protein K second SAM-like" evidence="12">
    <location>
        <begin position="220"/>
        <end position="278"/>
    </location>
</feature>
<gene>
    <name evidence="14" type="ORF">DFQ59_10212</name>
</gene>
<evidence type="ECO:0000256" key="6">
    <source>
        <dbReference type="ARBA" id="ARBA00022692"/>
    </source>
</evidence>
<dbReference type="Pfam" id="PF21687">
    <property type="entry name" value="T2SSK_1st"/>
    <property type="match status" value="1"/>
</dbReference>
<keyword evidence="4 10" id="KW-1003">Cell membrane</keyword>
<evidence type="ECO:0000256" key="2">
    <source>
        <dbReference type="ARBA" id="ARBA00007246"/>
    </source>
</evidence>
<dbReference type="AlphaFoldDB" id="A0A369CCN9"/>
<evidence type="ECO:0000313" key="15">
    <source>
        <dbReference type="Proteomes" id="UP000252707"/>
    </source>
</evidence>
<comment type="caution">
    <text evidence="14">The sequence shown here is derived from an EMBL/GenBank/DDBJ whole genome shotgun (WGS) entry which is preliminary data.</text>
</comment>
<evidence type="ECO:0000256" key="11">
    <source>
        <dbReference type="SAM" id="Phobius"/>
    </source>
</evidence>
<feature type="transmembrane region" description="Helical" evidence="11">
    <location>
        <begin position="12"/>
        <end position="39"/>
    </location>
</feature>
<evidence type="ECO:0000256" key="9">
    <source>
        <dbReference type="ARBA" id="ARBA00023136"/>
    </source>
</evidence>
<feature type="domain" description="T2SS protein K first SAM-like" evidence="13">
    <location>
        <begin position="113"/>
        <end position="215"/>
    </location>
</feature>
<evidence type="ECO:0000256" key="3">
    <source>
        <dbReference type="ARBA" id="ARBA00022448"/>
    </source>
</evidence>
<dbReference type="PANTHER" id="PTHR38831">
    <property type="entry name" value="TYPE II SECRETION SYSTEM PROTEIN K"/>
    <property type="match status" value="1"/>
</dbReference>
<keyword evidence="5 10" id="KW-0997">Cell inner membrane</keyword>
<keyword evidence="6 11" id="KW-0812">Transmembrane</keyword>
<proteinExistence type="inferred from homology"/>
<keyword evidence="8 11" id="KW-1133">Transmembrane helix</keyword>
<protein>
    <recommendedName>
        <fullName evidence="10">Type II secretion system protein K</fullName>
    </recommendedName>
</protein>
<dbReference type="Pfam" id="PF03934">
    <property type="entry name" value="T2SSK"/>
    <property type="match status" value="1"/>
</dbReference>
<comment type="subcellular location">
    <subcellularLocation>
        <location evidence="1 10">Cell inner membrane</location>
    </subcellularLocation>
</comment>
<dbReference type="InterPro" id="IPR005628">
    <property type="entry name" value="GspK"/>
</dbReference>
<dbReference type="RefSeq" id="WP_114278523.1">
    <property type="nucleotide sequence ID" value="NZ_QPJY01000002.1"/>
</dbReference>
<dbReference type="PIRSF" id="PIRSF002786">
    <property type="entry name" value="XcpX"/>
    <property type="match status" value="1"/>
</dbReference>
<evidence type="ECO:0000313" key="14">
    <source>
        <dbReference type="EMBL" id="RCX31669.1"/>
    </source>
</evidence>
<dbReference type="InterPro" id="IPR045584">
    <property type="entry name" value="Pilin-like"/>
</dbReference>
<evidence type="ECO:0000256" key="8">
    <source>
        <dbReference type="ARBA" id="ARBA00022989"/>
    </source>
</evidence>
<keyword evidence="9 10" id="KW-0472">Membrane</keyword>
<reference evidence="14 15" key="1">
    <citation type="submission" date="2018-07" db="EMBL/GenBank/DDBJ databases">
        <title>Genomic Encyclopedia of Type Strains, Phase IV (KMG-IV): sequencing the most valuable type-strain genomes for metagenomic binning, comparative biology and taxonomic classification.</title>
        <authorList>
            <person name="Goeker M."/>
        </authorList>
    </citation>
    <scope>NUCLEOTIDE SEQUENCE [LARGE SCALE GENOMIC DNA]</scope>
    <source>
        <strain evidence="14 15">DSM 26407</strain>
    </source>
</reference>
<dbReference type="Gene3D" id="3.30.1300.30">
    <property type="entry name" value="GSPII I/J protein-like"/>
    <property type="match status" value="1"/>
</dbReference>
<sequence>MTGAGGVRGRGILAAGQAGVALVTALILVAVATVAAVGMASTQLLNTRMAGNTLQADQAYLTALGAEAWARQVLLRDARQNRTDVPGDDWAVALPPVAVEGGSVAGRIEDLGGRFNLNGLLTGAGVPDPLAVARFTRLLRILDIDPGVAAAVVDWLDADRVPGFPGGAEDEVYLGRDPAYRAANGPMASISELRLVAGIDGAAYQRLAPHVAALPGRAAINVNSATPELLRSLAEGIEAGDAEALVAARGEAGFETVAEFLAEAALAGRTVDEAGLSVASRHFLLTAEVRIGGAFTRHQALLERDETGKRVRTVRRSMGAE</sequence>
<dbReference type="PANTHER" id="PTHR38831:SF1">
    <property type="entry name" value="TYPE II SECRETION SYSTEM PROTEIN K-RELATED"/>
    <property type="match status" value="1"/>
</dbReference>
<evidence type="ECO:0000259" key="12">
    <source>
        <dbReference type="Pfam" id="PF03934"/>
    </source>
</evidence>
<dbReference type="Proteomes" id="UP000252707">
    <property type="component" value="Unassembled WGS sequence"/>
</dbReference>
<keyword evidence="15" id="KW-1185">Reference proteome</keyword>
<dbReference type="OrthoDB" id="9788973at2"/>
<name>A0A369CCN9_9GAMM</name>
<dbReference type="InterPro" id="IPR038072">
    <property type="entry name" value="GspK_central_sf"/>
</dbReference>
<dbReference type="GO" id="GO:0005886">
    <property type="term" value="C:plasma membrane"/>
    <property type="evidence" value="ECO:0007669"/>
    <property type="project" value="UniProtKB-SubCell"/>
</dbReference>
<accession>A0A369CCN9</accession>
<dbReference type="InterPro" id="IPR049031">
    <property type="entry name" value="T2SSK_SAM-like_1st"/>
</dbReference>
<dbReference type="Gene3D" id="1.10.40.60">
    <property type="entry name" value="EpsJ-like"/>
    <property type="match status" value="2"/>
</dbReference>
<comment type="similarity">
    <text evidence="2 10">Belongs to the GSP K family.</text>
</comment>
<dbReference type="NCBIfam" id="NF037980">
    <property type="entry name" value="T2SS_GspK"/>
    <property type="match status" value="1"/>
</dbReference>
<evidence type="ECO:0000256" key="10">
    <source>
        <dbReference type="PIRNR" id="PIRNR002786"/>
    </source>
</evidence>
<dbReference type="SUPFAM" id="SSF54523">
    <property type="entry name" value="Pili subunits"/>
    <property type="match status" value="1"/>
</dbReference>
<dbReference type="InterPro" id="IPR049179">
    <property type="entry name" value="T2SSK_SAM-like_2nd"/>
</dbReference>